<dbReference type="InterPro" id="IPR036188">
    <property type="entry name" value="FAD/NAD-bd_sf"/>
</dbReference>
<evidence type="ECO:0000313" key="6">
    <source>
        <dbReference type="EMBL" id="KPV48501.1"/>
    </source>
</evidence>
<accession>A0A0N8PQZ5</accession>
<dbReference type="InterPro" id="IPR000172">
    <property type="entry name" value="GMC_OxRdtase_N"/>
</dbReference>
<keyword evidence="7" id="KW-1185">Reference proteome</keyword>
<gene>
    <name evidence="6" type="ORF">SE17_37730</name>
</gene>
<feature type="non-terminal residue" evidence="6">
    <location>
        <position position="1"/>
    </location>
</feature>
<evidence type="ECO:0000256" key="1">
    <source>
        <dbReference type="ARBA" id="ARBA00010790"/>
    </source>
</evidence>
<dbReference type="InterPro" id="IPR017896">
    <property type="entry name" value="4Fe4S_Fe-S-bd"/>
</dbReference>
<dbReference type="GO" id="GO:0016614">
    <property type="term" value="F:oxidoreductase activity, acting on CH-OH group of donors"/>
    <property type="evidence" value="ECO:0007669"/>
    <property type="project" value="InterPro"/>
</dbReference>
<dbReference type="Gene3D" id="3.50.50.60">
    <property type="entry name" value="FAD/NAD(P)-binding domain"/>
    <property type="match status" value="1"/>
</dbReference>
<organism evidence="6 7">
    <name type="scientific">Kouleothrix aurantiaca</name>
    <dbReference type="NCBI Taxonomy" id="186479"/>
    <lineage>
        <taxon>Bacteria</taxon>
        <taxon>Bacillati</taxon>
        <taxon>Chloroflexota</taxon>
        <taxon>Chloroflexia</taxon>
        <taxon>Chloroflexales</taxon>
        <taxon>Roseiflexineae</taxon>
        <taxon>Roseiflexaceae</taxon>
        <taxon>Kouleothrix</taxon>
    </lineage>
</organism>
<evidence type="ECO:0000256" key="2">
    <source>
        <dbReference type="ARBA" id="ARBA00022630"/>
    </source>
</evidence>
<sequence length="310" mass="32980">PRVFVGLSGEEATVPPHDDRYNSNAAAVGGGTPVYGAQAWRFLPTDFAMASAYGVPAGSSLADWPFGYDELAPYYERAEWEVGVAGESGASARIWPRAKDYPMPPVPNNRQGEVMRAGAAALGWPALAVPVLINSVPYQGRAACINCQHCVGFACPSDAKNGTHNTMIPRALATGRCELVTGAMVERIDTDSDGRVIGVSYYDANDQRHSPRAAVVVCSAGAIETARLLLNSRSAQHPDGLGNQHDQVGRNLQGHYYPGKFGLMPEQVYDGIGPGVSAATCHFNHGNPDVIGGGMLANEFIVLPIIFWAR</sequence>
<dbReference type="SUPFAM" id="SSF51905">
    <property type="entry name" value="FAD/NAD(P)-binding domain"/>
    <property type="match status" value="1"/>
</dbReference>
<dbReference type="GO" id="GO:0050660">
    <property type="term" value="F:flavin adenine dinucleotide binding"/>
    <property type="evidence" value="ECO:0007669"/>
    <property type="project" value="InterPro"/>
</dbReference>
<evidence type="ECO:0000256" key="3">
    <source>
        <dbReference type="ARBA" id="ARBA00022827"/>
    </source>
</evidence>
<reference evidence="6 7" key="1">
    <citation type="submission" date="2015-09" db="EMBL/GenBank/DDBJ databases">
        <title>Draft genome sequence of Kouleothrix aurantiaca JCM 19913.</title>
        <authorList>
            <person name="Hemp J."/>
        </authorList>
    </citation>
    <scope>NUCLEOTIDE SEQUENCE [LARGE SCALE GENOMIC DNA]</scope>
    <source>
        <strain evidence="6 7">COM-B</strain>
    </source>
</reference>
<name>A0A0N8PQZ5_9CHLR</name>
<evidence type="ECO:0000256" key="4">
    <source>
        <dbReference type="ARBA" id="ARBA00023002"/>
    </source>
</evidence>
<comment type="caution">
    <text evidence="6">The sequence shown here is derived from an EMBL/GenBank/DDBJ whole genome shotgun (WGS) entry which is preliminary data.</text>
</comment>
<dbReference type="Pfam" id="PF00732">
    <property type="entry name" value="GMC_oxred_N"/>
    <property type="match status" value="1"/>
</dbReference>
<feature type="non-terminal residue" evidence="6">
    <location>
        <position position="310"/>
    </location>
</feature>
<comment type="similarity">
    <text evidence="1">Belongs to the GMC oxidoreductase family.</text>
</comment>
<dbReference type="AlphaFoldDB" id="A0A0N8PQZ5"/>
<dbReference type="PANTHER" id="PTHR46056">
    <property type="entry name" value="LONG-CHAIN-ALCOHOL OXIDASE"/>
    <property type="match status" value="1"/>
</dbReference>
<keyword evidence="2" id="KW-0285">Flavoprotein</keyword>
<evidence type="ECO:0000259" key="5">
    <source>
        <dbReference type="PROSITE" id="PS51379"/>
    </source>
</evidence>
<feature type="domain" description="4Fe-4S ferredoxin-type" evidence="5">
    <location>
        <begin position="135"/>
        <end position="165"/>
    </location>
</feature>
<dbReference type="PANTHER" id="PTHR46056:SF12">
    <property type="entry name" value="LONG-CHAIN-ALCOHOL OXIDASE"/>
    <property type="match status" value="1"/>
</dbReference>
<evidence type="ECO:0000313" key="7">
    <source>
        <dbReference type="Proteomes" id="UP000050509"/>
    </source>
</evidence>
<keyword evidence="3" id="KW-0274">FAD</keyword>
<keyword evidence="4" id="KW-0560">Oxidoreductase</keyword>
<dbReference type="Proteomes" id="UP000050509">
    <property type="component" value="Unassembled WGS sequence"/>
</dbReference>
<dbReference type="PROSITE" id="PS51379">
    <property type="entry name" value="4FE4S_FER_2"/>
    <property type="match status" value="1"/>
</dbReference>
<protein>
    <submittedName>
        <fullName evidence="6">Glucose-methanol-choline oxidoreductase</fullName>
    </submittedName>
</protein>
<proteinExistence type="inferred from homology"/>
<dbReference type="EMBL" id="LJCR01002603">
    <property type="protein sequence ID" value="KPV48501.1"/>
    <property type="molecule type" value="Genomic_DNA"/>
</dbReference>